<name>A0ABQ5JS17_9EUKA</name>
<proteinExistence type="predicted"/>
<keyword evidence="4" id="KW-1185">Reference proteome</keyword>
<feature type="region of interest" description="Disordered" evidence="2">
    <location>
        <begin position="854"/>
        <end position="922"/>
    </location>
</feature>
<evidence type="ECO:0000313" key="4">
    <source>
        <dbReference type="Proteomes" id="UP001057375"/>
    </source>
</evidence>
<organism evidence="3 4">
    <name type="scientific">Aduncisulcus paluster</name>
    <dbReference type="NCBI Taxonomy" id="2918883"/>
    <lineage>
        <taxon>Eukaryota</taxon>
        <taxon>Metamonada</taxon>
        <taxon>Carpediemonas-like organisms</taxon>
        <taxon>Aduncisulcus</taxon>
    </lineage>
</organism>
<gene>
    <name evidence="3" type="ORF">ADUPG1_010440</name>
</gene>
<comment type="caution">
    <text evidence="3">The sequence shown here is derived from an EMBL/GenBank/DDBJ whole genome shotgun (WGS) entry which is preliminary data.</text>
</comment>
<dbReference type="InterPro" id="IPR018247">
    <property type="entry name" value="EF_Hand_1_Ca_BS"/>
</dbReference>
<sequence>MGNTSAKPKQLKQQYTTINAIFKDIILQECYPISFDDLRIIPLNDEEVSGKIDTDSDGSRDLNEEEMIQLIDMLEGGESLAFSRLSLPFSSCYDLQGLYVCIDKLSGPSELLFSFFPHGTDSKTTFRYRFIQPTFEKEWHFLPVCQKSVMSCEVISCGTWQNPLSKTTSLSGLIFVREESLEEQAKRIKLEMEEIEKALSILTLIIPSSDTRTRSKPPLPVELDRLIPIDMPKLSGIDQSSRQSVNEDKFVKINMEKSHQSIHFTHLKVPFSRESSIQGILFCIDMIQGPQCLSLVFFQSDGTHHTRKCLFQRPSQKYQWQYCPVNIGHIIGCKIIGKGTWENDSEPHTTLNGLHFIRQQTPEERIAREAIEISQPSFPSLPEEMQEAKEEGQEEVEEKEGKVLVRAEEVCEPTVVELKAEFIKSGESSMPPLFIGQPRVYGPRSLAVSAQNEKYTTDESKFKQDSSAKFVIFGSNSNILLFTKLTVEFKCASPLSGVYICVNKKSGPPSLSFLVTRSDDTMVVKRFEFQPPSETYEWYFLSIGEPAVTRCVITGNGTWDNRECKDACVSLEFKCASPLSGVYICVNKKSGPPSLSFLVTRSDDTMVVKRFEFQPPSETYEWYFLSIGEPAVTRCVITGNGTWDNRECKDACVSRLLFVRDETPEEVAIRTSKEQTISDAQIVYSSFKAVGESCVGFCPPISSSSPMIVPLNVKTVHAENGSHSIGYSWYDASSDLRRVLVPSGKFRSTVSFTRLEIPFICPSDVKCAHICISKRQSIQELLFTFSLATGTSILRRYAFKFLEHDIEWHTLPVDLSDVTSCTVDFNLKCSDKGFDHAILNGLYFLRPETAEEHQEQTLELSQSQTISATAPTSGDNSLASITEVMQEAKEEGKEEKSTNEFPKAESKEEPKPLEEGKEEVEEKEEKVLVRAAEVCEPTVVELKAEFIKEGSIRQPPLRVDDPTIMQREKHFSITAINEKYSIDSSGYDQKNTVINTIFRGVTLTFTKITLSFKDAQFLQGVYICVNKKSGPPSLSFLVTRSDDTMVVKRFEFQPPSETYEWYFLSIGEPAVTRCVITGNGTWDNRECKDTCVSRLLFVRDETPEERSLRAAKAESIEKAPQMEAQFQSIGDMSENYNCPVRFEDPSIIATDIHKSTSTNMIWSDRWKSRHFTHRQLQKVLKRERCEVLFTHIFVPFLTELSLKGVHICVHRDNGPLNLLLILHHGDGTKSYRKYQFSKPTDWNEWYFLPVELDSVVACSIEGDSNWIEGEGDSASSLLGLLFVRPETDEERIVREDIDEKERLIKEAKQAESSKKDLEQQKLLDSLPTSKAEFITSKHNPDPPFGSSLESIPIDTEQCTGEDVNADWGGSFGRCRDSTQSLLKVLSKRGNFINFTHLFLPFLKPQHVKGLYIRGGFKLPHILFLRLILVDGEDSYLKFSIRDGFDPKSFGWYFLPIDLENITTCHIGGVLADGCMSPELDRIYFVQAKE</sequence>
<evidence type="ECO:0000256" key="1">
    <source>
        <dbReference type="SAM" id="Coils"/>
    </source>
</evidence>
<accession>A0ABQ5JS17</accession>
<dbReference type="PROSITE" id="PS00018">
    <property type="entry name" value="EF_HAND_1"/>
    <property type="match status" value="1"/>
</dbReference>
<feature type="compositionally biased region" description="Basic and acidic residues" evidence="2">
    <location>
        <begin position="886"/>
        <end position="915"/>
    </location>
</feature>
<feature type="coiled-coil region" evidence="1">
    <location>
        <begin position="1290"/>
        <end position="1320"/>
    </location>
</feature>
<dbReference type="Proteomes" id="UP001057375">
    <property type="component" value="Unassembled WGS sequence"/>
</dbReference>
<dbReference type="EMBL" id="BQXS01011571">
    <property type="protein sequence ID" value="GKT14203.1"/>
    <property type="molecule type" value="Genomic_DNA"/>
</dbReference>
<reference evidence="3" key="1">
    <citation type="submission" date="2022-03" db="EMBL/GenBank/DDBJ databases">
        <title>Draft genome sequence of Aduncisulcus paluster, a free-living microaerophilic Fornicata.</title>
        <authorList>
            <person name="Yuyama I."/>
            <person name="Kume K."/>
            <person name="Tamura T."/>
            <person name="Inagaki Y."/>
            <person name="Hashimoto T."/>
        </authorList>
    </citation>
    <scope>NUCLEOTIDE SEQUENCE</scope>
    <source>
        <strain evidence="3">NY0171</strain>
    </source>
</reference>
<feature type="compositionally biased region" description="Polar residues" evidence="2">
    <location>
        <begin position="857"/>
        <end position="880"/>
    </location>
</feature>
<protein>
    <submittedName>
        <fullName evidence="3">Uncharacterized protein</fullName>
    </submittedName>
</protein>
<evidence type="ECO:0000313" key="3">
    <source>
        <dbReference type="EMBL" id="GKT14203.1"/>
    </source>
</evidence>
<keyword evidence="1" id="KW-0175">Coiled coil</keyword>
<evidence type="ECO:0000256" key="2">
    <source>
        <dbReference type="SAM" id="MobiDB-lite"/>
    </source>
</evidence>